<gene>
    <name evidence="1" type="ORF">OS493_010757</name>
</gene>
<evidence type="ECO:0000313" key="1">
    <source>
        <dbReference type="EMBL" id="KAJ7380050.1"/>
    </source>
</evidence>
<dbReference type="Proteomes" id="UP001163046">
    <property type="component" value="Unassembled WGS sequence"/>
</dbReference>
<dbReference type="EMBL" id="MU826354">
    <property type="protein sequence ID" value="KAJ7380050.1"/>
    <property type="molecule type" value="Genomic_DNA"/>
</dbReference>
<dbReference type="AlphaFoldDB" id="A0A9W9ZEW1"/>
<proteinExistence type="predicted"/>
<organism evidence="1 2">
    <name type="scientific">Desmophyllum pertusum</name>
    <dbReference type="NCBI Taxonomy" id="174260"/>
    <lineage>
        <taxon>Eukaryota</taxon>
        <taxon>Metazoa</taxon>
        <taxon>Cnidaria</taxon>
        <taxon>Anthozoa</taxon>
        <taxon>Hexacorallia</taxon>
        <taxon>Scleractinia</taxon>
        <taxon>Caryophylliina</taxon>
        <taxon>Caryophylliidae</taxon>
        <taxon>Desmophyllum</taxon>
    </lineage>
</organism>
<sequence>MTHVASLIYQVCQIAFGGAAPAGSKDTSFSVDSAGNVVISYGECNIYFKVRLCNWRLQSSESVLIDPHSAQLMALLAVQSQTD</sequence>
<comment type="caution">
    <text evidence="1">The sequence shown here is derived from an EMBL/GenBank/DDBJ whole genome shotgun (WGS) entry which is preliminary data.</text>
</comment>
<protein>
    <submittedName>
        <fullName evidence="1">Uncharacterized protein</fullName>
    </submittedName>
</protein>
<accession>A0A9W9ZEW1</accession>
<reference evidence="1" key="1">
    <citation type="submission" date="2023-01" db="EMBL/GenBank/DDBJ databases">
        <title>Genome assembly of the deep-sea coral Lophelia pertusa.</title>
        <authorList>
            <person name="Herrera S."/>
            <person name="Cordes E."/>
        </authorList>
    </citation>
    <scope>NUCLEOTIDE SEQUENCE</scope>
    <source>
        <strain evidence="1">USNM1676648</strain>
        <tissue evidence="1">Polyp</tissue>
    </source>
</reference>
<name>A0A9W9ZEW1_9CNID</name>
<keyword evidence="2" id="KW-1185">Reference proteome</keyword>
<evidence type="ECO:0000313" key="2">
    <source>
        <dbReference type="Proteomes" id="UP001163046"/>
    </source>
</evidence>